<feature type="transmembrane region" description="Helical" evidence="14">
    <location>
        <begin position="480"/>
        <end position="499"/>
    </location>
</feature>
<dbReference type="InterPro" id="IPR050277">
    <property type="entry name" value="Sodium:Solute_Symporter"/>
</dbReference>
<evidence type="ECO:0000256" key="5">
    <source>
        <dbReference type="ARBA" id="ARBA00022692"/>
    </source>
</evidence>
<comment type="similarity">
    <text evidence="2 13">Belongs to the sodium:solute symporter (SSF) (TC 2.A.21) family.</text>
</comment>
<comment type="caution">
    <text evidence="15">The sequence shown here is derived from an EMBL/GenBank/DDBJ whole genome shotgun (WGS) entry which is preliminary data.</text>
</comment>
<evidence type="ECO:0000256" key="6">
    <source>
        <dbReference type="ARBA" id="ARBA00022847"/>
    </source>
</evidence>
<dbReference type="GO" id="GO:0015293">
    <property type="term" value="F:symporter activity"/>
    <property type="evidence" value="ECO:0007669"/>
    <property type="project" value="UniProtKB-KW"/>
</dbReference>
<evidence type="ECO:0000256" key="2">
    <source>
        <dbReference type="ARBA" id="ARBA00006434"/>
    </source>
</evidence>
<feature type="transmembrane region" description="Helical" evidence="14">
    <location>
        <begin position="454"/>
        <end position="474"/>
    </location>
</feature>
<dbReference type="EMBL" id="QOQW01000017">
    <property type="protein sequence ID" value="RCK78982.1"/>
    <property type="molecule type" value="Genomic_DNA"/>
</dbReference>
<evidence type="ECO:0000313" key="15">
    <source>
        <dbReference type="EMBL" id="RCK78982.1"/>
    </source>
</evidence>
<dbReference type="InterPro" id="IPR001734">
    <property type="entry name" value="Na/solute_symporter"/>
</dbReference>
<comment type="subcellular location">
    <subcellularLocation>
        <location evidence="1">Cell membrane</location>
        <topology evidence="1">Multi-pass membrane protein</topology>
    </subcellularLocation>
</comment>
<dbReference type="PROSITE" id="PS50283">
    <property type="entry name" value="NA_SOLUT_SYMP_3"/>
    <property type="match status" value="1"/>
</dbReference>
<evidence type="ECO:0000256" key="11">
    <source>
        <dbReference type="ARBA" id="ARBA00023201"/>
    </source>
</evidence>
<accession>A0A367ZNM2</accession>
<evidence type="ECO:0000256" key="14">
    <source>
        <dbReference type="SAM" id="Phobius"/>
    </source>
</evidence>
<gene>
    <name evidence="15" type="ORF">OZSIB_0533</name>
</gene>
<keyword evidence="5 14" id="KW-0812">Transmembrane</keyword>
<feature type="transmembrane region" description="Helical" evidence="14">
    <location>
        <begin position="289"/>
        <end position="310"/>
    </location>
</feature>
<reference evidence="15 16" key="1">
    <citation type="submission" date="2018-05" db="EMBL/GenBank/DDBJ databases">
        <title>A metagenomic window into the 2 km-deep terrestrial subsurface aquifer revealed taxonomically and functionally diverse microbial community comprising novel uncultured bacterial lineages.</title>
        <authorList>
            <person name="Kadnikov V.V."/>
            <person name="Mardanov A.V."/>
            <person name="Beletsky A.V."/>
            <person name="Banks D."/>
            <person name="Pimenov N.V."/>
            <person name="Frank Y.A."/>
            <person name="Karnachuk O.V."/>
            <person name="Ravin N.V."/>
        </authorList>
    </citation>
    <scope>NUCLEOTIDE SEQUENCE [LARGE SCALE GENOMIC DNA]</scope>
    <source>
        <strain evidence="15">BY5</strain>
    </source>
</reference>
<keyword evidence="7 14" id="KW-1133">Transmembrane helix</keyword>
<feature type="transmembrane region" description="Helical" evidence="14">
    <location>
        <begin position="202"/>
        <end position="223"/>
    </location>
</feature>
<evidence type="ECO:0000256" key="12">
    <source>
        <dbReference type="ARBA" id="ARBA00033708"/>
    </source>
</evidence>
<keyword evidence="8" id="KW-0915">Sodium</keyword>
<keyword evidence="11" id="KW-0739">Sodium transport</keyword>
<feature type="transmembrane region" description="Helical" evidence="14">
    <location>
        <begin position="423"/>
        <end position="447"/>
    </location>
</feature>
<feature type="transmembrane region" description="Helical" evidence="14">
    <location>
        <begin position="169"/>
        <end position="190"/>
    </location>
</feature>
<keyword evidence="4" id="KW-1003">Cell membrane</keyword>
<name>A0A367ZNM2_9BACT</name>
<evidence type="ECO:0000313" key="16">
    <source>
        <dbReference type="Proteomes" id="UP000252355"/>
    </source>
</evidence>
<dbReference type="InterPro" id="IPR038377">
    <property type="entry name" value="Na/Glc_symporter_sf"/>
</dbReference>
<keyword evidence="10 14" id="KW-0472">Membrane</keyword>
<evidence type="ECO:0000256" key="3">
    <source>
        <dbReference type="ARBA" id="ARBA00022448"/>
    </source>
</evidence>
<dbReference type="Pfam" id="PF00474">
    <property type="entry name" value="SSF"/>
    <property type="match status" value="1"/>
</dbReference>
<keyword evidence="3" id="KW-0813">Transport</keyword>
<sequence>MSQQAMAWVAVGIYVAVTIALTIRGALKTKDLKSFAVGSKDIPPVVVGLSLAAQLTSVATFVVNPGLIYKYGVAGLLGFAFAAPMGVILGLVLFSKRFLSVGSRVAALTVPQWIGKRYESPMMQYLFAVISLALIAFAVLIVVGLAYALGQALGIPAFLPGEAGTGTVYNPQFTWLIAVLVGFVFAYMMIGGVNTSAYTNALQAIVMFVVALILLGSGVHLFFSGEGFLTRLAAIDPNLVAVTNPASPYFRNLFEIFFCNFLVGIAIVCQPHVVAKVLYLKDEGQVTSYLLTATLVGLVFSFLMIVGLYARLTLPPIDRMDLVVPTYVAATFSPIVQVVIMLGILCAGMSTLEGLLLSLSTIFSTDMFLPLLKRGKTELPPDAEADLGKQALFYGRLLLVVTALVIIWLSVGQVKNPVGGSVAIFGMYGVYFLFTTTFFPLAAGMFLPSMSRSAVFAGVIVSGLTYLGIAWFQVTAMHNNPAFLASMAIVMGWLATFAMHRASLAGTEREAEAVAEVPGVETVSG</sequence>
<keyword evidence="6" id="KW-0769">Symport</keyword>
<dbReference type="CDD" id="cd10322">
    <property type="entry name" value="SLC5sbd"/>
    <property type="match status" value="1"/>
</dbReference>
<evidence type="ECO:0000256" key="7">
    <source>
        <dbReference type="ARBA" id="ARBA00022989"/>
    </source>
</evidence>
<evidence type="ECO:0000256" key="9">
    <source>
        <dbReference type="ARBA" id="ARBA00023065"/>
    </source>
</evidence>
<dbReference type="Gene3D" id="1.20.1730.10">
    <property type="entry name" value="Sodium/glucose cotransporter"/>
    <property type="match status" value="1"/>
</dbReference>
<feature type="transmembrane region" description="Helical" evidence="14">
    <location>
        <begin position="6"/>
        <end position="23"/>
    </location>
</feature>
<dbReference type="PANTHER" id="PTHR48086">
    <property type="entry name" value="SODIUM/PROLINE SYMPORTER-RELATED"/>
    <property type="match status" value="1"/>
</dbReference>
<evidence type="ECO:0000256" key="8">
    <source>
        <dbReference type="ARBA" id="ARBA00023053"/>
    </source>
</evidence>
<feature type="transmembrane region" description="Helical" evidence="14">
    <location>
        <begin position="393"/>
        <end position="411"/>
    </location>
</feature>
<proteinExistence type="inferred from homology"/>
<feature type="transmembrane region" description="Helical" evidence="14">
    <location>
        <begin position="69"/>
        <end position="94"/>
    </location>
</feature>
<dbReference type="PANTHER" id="PTHR48086:SF3">
    <property type="entry name" value="SODIUM_PROLINE SYMPORTER"/>
    <property type="match status" value="1"/>
</dbReference>
<dbReference type="AlphaFoldDB" id="A0A367ZNM2"/>
<feature type="transmembrane region" description="Helical" evidence="14">
    <location>
        <begin position="125"/>
        <end position="149"/>
    </location>
</feature>
<comment type="catalytic activity">
    <reaction evidence="12">
        <text>L-proline(in) + Na(+)(in) = L-proline(out) + Na(+)(out)</text>
        <dbReference type="Rhea" id="RHEA:28967"/>
        <dbReference type="ChEBI" id="CHEBI:29101"/>
        <dbReference type="ChEBI" id="CHEBI:60039"/>
    </reaction>
</comment>
<organism evidence="15 16">
    <name type="scientific">Candidatus Ozemobacter sibiricus</name>
    <dbReference type="NCBI Taxonomy" id="2268124"/>
    <lineage>
        <taxon>Bacteria</taxon>
        <taxon>Candidatus Ozemobacteria</taxon>
        <taxon>Candidatus Ozemobacterales</taxon>
        <taxon>Candidatus Ozemobacteraceae</taxon>
        <taxon>Candidatus Ozemobacter</taxon>
    </lineage>
</organism>
<evidence type="ECO:0000256" key="1">
    <source>
        <dbReference type="ARBA" id="ARBA00004651"/>
    </source>
</evidence>
<dbReference type="Proteomes" id="UP000252355">
    <property type="component" value="Unassembled WGS sequence"/>
</dbReference>
<dbReference type="GO" id="GO:0006814">
    <property type="term" value="P:sodium ion transport"/>
    <property type="evidence" value="ECO:0007669"/>
    <property type="project" value="UniProtKB-KW"/>
</dbReference>
<evidence type="ECO:0000256" key="13">
    <source>
        <dbReference type="RuleBase" id="RU362091"/>
    </source>
</evidence>
<protein>
    <submittedName>
        <fullName evidence="15">Pantothenate:Na+ symporter</fullName>
    </submittedName>
</protein>
<evidence type="ECO:0000256" key="10">
    <source>
        <dbReference type="ARBA" id="ARBA00023136"/>
    </source>
</evidence>
<keyword evidence="9" id="KW-0406">Ion transport</keyword>
<dbReference type="GO" id="GO:0005886">
    <property type="term" value="C:plasma membrane"/>
    <property type="evidence" value="ECO:0007669"/>
    <property type="project" value="UniProtKB-SubCell"/>
</dbReference>
<feature type="transmembrane region" description="Helical" evidence="14">
    <location>
        <begin position="44"/>
        <end position="63"/>
    </location>
</feature>
<evidence type="ECO:0000256" key="4">
    <source>
        <dbReference type="ARBA" id="ARBA00022475"/>
    </source>
</evidence>